<keyword evidence="1" id="KW-1133">Transmembrane helix</keyword>
<evidence type="ECO:0000313" key="3">
    <source>
        <dbReference type="Proteomes" id="UP001642540"/>
    </source>
</evidence>
<dbReference type="EMBL" id="CAXLJM020000004">
    <property type="protein sequence ID" value="CAL8070985.1"/>
    <property type="molecule type" value="Genomic_DNA"/>
</dbReference>
<sequence>MMSYGLFYPMTMTVYLIGKLSAEEGIGSGTAIGSYVVGWPENLTVAILLGFQYRVMQYRDHFVFLTNQLFRYSQKIEANATCLIVMIGICNFTLAHICIKSLTPISVEQRVTRRQKDGQQSKCMIEYVVTTENFGDMDDSTMLDMYRIQQLFNKILNELDGSIVIAFNHIICLIVFVFFTFTAIRYSDDVFNTGIIVIVAIFSAIFATLIAEWYEAVVSGYLYDVSNDFVGKVRRITSRKSGAHKRVLGCPCLAFDIAHPFFMVDKHTFLQFVHQGLDFLTTLLLM</sequence>
<keyword evidence="3" id="KW-1185">Reference proteome</keyword>
<comment type="caution">
    <text evidence="2">The sequence shown here is derived from an EMBL/GenBank/DDBJ whole genome shotgun (WGS) entry which is preliminary data.</text>
</comment>
<feature type="transmembrane region" description="Helical" evidence="1">
    <location>
        <begin position="190"/>
        <end position="211"/>
    </location>
</feature>
<keyword evidence="1" id="KW-0472">Membrane</keyword>
<name>A0ABP1PR07_9HEXA</name>
<dbReference type="Proteomes" id="UP001642540">
    <property type="component" value="Unassembled WGS sequence"/>
</dbReference>
<evidence type="ECO:0000313" key="2">
    <source>
        <dbReference type="EMBL" id="CAL8070985.1"/>
    </source>
</evidence>
<protein>
    <submittedName>
        <fullName evidence="2">Uncharacterized protein</fullName>
    </submittedName>
</protein>
<evidence type="ECO:0000256" key="1">
    <source>
        <dbReference type="SAM" id="Phobius"/>
    </source>
</evidence>
<organism evidence="2 3">
    <name type="scientific">Orchesella dallaii</name>
    <dbReference type="NCBI Taxonomy" id="48710"/>
    <lineage>
        <taxon>Eukaryota</taxon>
        <taxon>Metazoa</taxon>
        <taxon>Ecdysozoa</taxon>
        <taxon>Arthropoda</taxon>
        <taxon>Hexapoda</taxon>
        <taxon>Collembola</taxon>
        <taxon>Entomobryomorpha</taxon>
        <taxon>Entomobryoidea</taxon>
        <taxon>Orchesellidae</taxon>
        <taxon>Orchesellinae</taxon>
        <taxon>Orchesella</taxon>
    </lineage>
</organism>
<feature type="transmembrane region" description="Helical" evidence="1">
    <location>
        <begin position="163"/>
        <end position="184"/>
    </location>
</feature>
<gene>
    <name evidence="2" type="ORF">ODALV1_LOCUS1510</name>
</gene>
<proteinExistence type="predicted"/>
<keyword evidence="1" id="KW-0812">Transmembrane</keyword>
<reference evidence="2 3" key="1">
    <citation type="submission" date="2024-08" db="EMBL/GenBank/DDBJ databases">
        <authorList>
            <person name="Cucini C."/>
            <person name="Frati F."/>
        </authorList>
    </citation>
    <scope>NUCLEOTIDE SEQUENCE [LARGE SCALE GENOMIC DNA]</scope>
</reference>
<accession>A0ABP1PR07</accession>